<feature type="domain" description="DUF4190" evidence="3">
    <location>
        <begin position="63"/>
        <end position="123"/>
    </location>
</feature>
<reference evidence="4 5" key="1">
    <citation type="submission" date="2023-12" db="EMBL/GenBank/DDBJ databases">
        <title>Amycolatopsis sp. V23-08.</title>
        <authorList>
            <person name="Somphong A."/>
        </authorList>
    </citation>
    <scope>NUCLEOTIDE SEQUENCE [LARGE SCALE GENOMIC DNA]</scope>
    <source>
        <strain evidence="4 5">V23-08</strain>
    </source>
</reference>
<comment type="caution">
    <text evidence="4">The sequence shown here is derived from an EMBL/GenBank/DDBJ whole genome shotgun (WGS) entry which is preliminary data.</text>
</comment>
<feature type="region of interest" description="Disordered" evidence="1">
    <location>
        <begin position="1"/>
        <end position="54"/>
    </location>
</feature>
<keyword evidence="5" id="KW-1185">Reference proteome</keyword>
<dbReference type="InterPro" id="IPR025241">
    <property type="entry name" value="DUF4190"/>
</dbReference>
<dbReference type="Proteomes" id="UP001304298">
    <property type="component" value="Unassembled WGS sequence"/>
</dbReference>
<dbReference type="Pfam" id="PF13828">
    <property type="entry name" value="DUF4190"/>
    <property type="match status" value="1"/>
</dbReference>
<evidence type="ECO:0000256" key="2">
    <source>
        <dbReference type="SAM" id="Phobius"/>
    </source>
</evidence>
<keyword evidence="2" id="KW-1133">Transmembrane helix</keyword>
<keyword evidence="2" id="KW-0472">Membrane</keyword>
<sequence length="140" mass="14695">MTYPQDPNDPYGRQQPQSGGFQQPQSGGYQQPGYGQQYPGSYPQPGYGQQYPGMGMPKEGPGLAIGGLICSIAGLFLCFLISVAGIIMGHIAYNKAKAGQAEGQGVAMAAFIVGYVAIALNILIVIFFFGVGVTGGFLHR</sequence>
<protein>
    <submittedName>
        <fullName evidence="4">DUF4190 domain-containing protein</fullName>
    </submittedName>
</protein>
<gene>
    <name evidence="4" type="ORF">VA596_40025</name>
</gene>
<feature type="transmembrane region" description="Helical" evidence="2">
    <location>
        <begin position="105"/>
        <end position="131"/>
    </location>
</feature>
<organism evidence="4 5">
    <name type="scientific">Amycolatopsis heterodermiae</name>
    <dbReference type="NCBI Taxonomy" id="3110235"/>
    <lineage>
        <taxon>Bacteria</taxon>
        <taxon>Bacillati</taxon>
        <taxon>Actinomycetota</taxon>
        <taxon>Actinomycetes</taxon>
        <taxon>Pseudonocardiales</taxon>
        <taxon>Pseudonocardiaceae</taxon>
        <taxon>Amycolatopsis</taxon>
    </lineage>
</organism>
<evidence type="ECO:0000313" key="4">
    <source>
        <dbReference type="EMBL" id="MEA5365770.1"/>
    </source>
</evidence>
<dbReference type="EMBL" id="JAYFSI010000013">
    <property type="protein sequence ID" value="MEA5365770.1"/>
    <property type="molecule type" value="Genomic_DNA"/>
</dbReference>
<feature type="compositionally biased region" description="Low complexity" evidence="1">
    <location>
        <begin position="14"/>
        <end position="53"/>
    </location>
</feature>
<feature type="transmembrane region" description="Helical" evidence="2">
    <location>
        <begin position="63"/>
        <end position="93"/>
    </location>
</feature>
<evidence type="ECO:0000256" key="1">
    <source>
        <dbReference type="SAM" id="MobiDB-lite"/>
    </source>
</evidence>
<proteinExistence type="predicted"/>
<name>A0ABU5RJR0_9PSEU</name>
<evidence type="ECO:0000313" key="5">
    <source>
        <dbReference type="Proteomes" id="UP001304298"/>
    </source>
</evidence>
<accession>A0ABU5RJR0</accession>
<evidence type="ECO:0000259" key="3">
    <source>
        <dbReference type="Pfam" id="PF13828"/>
    </source>
</evidence>
<keyword evidence="2" id="KW-0812">Transmembrane</keyword>
<dbReference type="RefSeq" id="WP_323334528.1">
    <property type="nucleotide sequence ID" value="NZ_JAYFSI010000013.1"/>
</dbReference>